<dbReference type="FunFam" id="3.40.50.720:FF:000173">
    <property type="entry name" value="3-oxoacyl-[acyl-carrier protein] reductase"/>
    <property type="match status" value="1"/>
</dbReference>
<dbReference type="Proteomes" id="UP000290958">
    <property type="component" value="Unassembled WGS sequence"/>
</dbReference>
<evidence type="ECO:0000313" key="5">
    <source>
        <dbReference type="Proteomes" id="UP000290958"/>
    </source>
</evidence>
<dbReference type="EMBL" id="SBKP01000001">
    <property type="protein sequence ID" value="RXR31188.1"/>
    <property type="molecule type" value="Genomic_DNA"/>
</dbReference>
<accession>A0A4Q1KMP7</accession>
<dbReference type="InterPro" id="IPR057326">
    <property type="entry name" value="KR_dom"/>
</dbReference>
<evidence type="ECO:0000259" key="3">
    <source>
        <dbReference type="SMART" id="SM00822"/>
    </source>
</evidence>
<dbReference type="InterPro" id="IPR050259">
    <property type="entry name" value="SDR"/>
</dbReference>
<feature type="domain" description="Ketoreductase" evidence="3">
    <location>
        <begin position="3"/>
        <end position="180"/>
    </location>
</feature>
<dbReference type="PROSITE" id="PS00061">
    <property type="entry name" value="ADH_SHORT"/>
    <property type="match status" value="1"/>
</dbReference>
<evidence type="ECO:0000313" key="4">
    <source>
        <dbReference type="EMBL" id="RXR31188.1"/>
    </source>
</evidence>
<dbReference type="PANTHER" id="PTHR42879:SF2">
    <property type="entry name" value="3-OXOACYL-[ACYL-CARRIER-PROTEIN] REDUCTASE FABG"/>
    <property type="match status" value="1"/>
</dbReference>
<organism evidence="4 5">
    <name type="scientific">Sphingobium fluviale</name>
    <dbReference type="NCBI Taxonomy" id="2506423"/>
    <lineage>
        <taxon>Bacteria</taxon>
        <taxon>Pseudomonadati</taxon>
        <taxon>Pseudomonadota</taxon>
        <taxon>Alphaproteobacteria</taxon>
        <taxon>Sphingomonadales</taxon>
        <taxon>Sphingomonadaceae</taxon>
        <taxon>Sphingobium</taxon>
    </lineage>
</organism>
<dbReference type="Gene3D" id="3.40.50.720">
    <property type="entry name" value="NAD(P)-binding Rossmann-like Domain"/>
    <property type="match status" value="1"/>
</dbReference>
<comment type="similarity">
    <text evidence="1">Belongs to the short-chain dehydrogenases/reductases (SDR) family.</text>
</comment>
<dbReference type="GO" id="GO:0032787">
    <property type="term" value="P:monocarboxylic acid metabolic process"/>
    <property type="evidence" value="ECO:0007669"/>
    <property type="project" value="UniProtKB-ARBA"/>
</dbReference>
<sequence>MMKKVLVTGVSRGLGLALAKALLEAGYGVIGLGRGESPAFRALEAKHPGQTAYVQGDMADIAALSDIARTITKSYGPVYGLVNNAAIGGAGVLATMHQADMERIMATNLMGPMTLTKYLMRSMLARKEGRIINISSISAQSGFHAMSVYAASKAGLEGFSRALSREAGKYGVTVNCVAPGFLETEMTEGFGDDALASIRRRAPLGLPTSEQVAGAVLYLLSDAAARVTGTVMTVDGGSTA</sequence>
<protein>
    <submittedName>
        <fullName evidence="4">SDR family oxidoreductase</fullName>
    </submittedName>
</protein>
<dbReference type="PRINTS" id="PR00080">
    <property type="entry name" value="SDRFAMILY"/>
</dbReference>
<reference evidence="5" key="1">
    <citation type="submission" date="2019-01" db="EMBL/GenBank/DDBJ databases">
        <title>Cytophagaceae bacterium strain CAR-16.</title>
        <authorList>
            <person name="Chen W.-M."/>
        </authorList>
    </citation>
    <scope>NUCLEOTIDE SEQUENCE [LARGE SCALE GENOMIC DNA]</scope>
    <source>
        <strain evidence="5">CHR27</strain>
    </source>
</reference>
<dbReference type="PANTHER" id="PTHR42879">
    <property type="entry name" value="3-OXOACYL-(ACYL-CARRIER-PROTEIN) REDUCTASE"/>
    <property type="match status" value="1"/>
</dbReference>
<dbReference type="GO" id="GO:0016491">
    <property type="term" value="F:oxidoreductase activity"/>
    <property type="evidence" value="ECO:0007669"/>
    <property type="project" value="UniProtKB-KW"/>
</dbReference>
<name>A0A4Q1KMP7_9SPHN</name>
<dbReference type="SUPFAM" id="SSF51735">
    <property type="entry name" value="NAD(P)-binding Rossmann-fold domains"/>
    <property type="match status" value="1"/>
</dbReference>
<proteinExistence type="inferred from homology"/>
<comment type="caution">
    <text evidence="4">The sequence shown here is derived from an EMBL/GenBank/DDBJ whole genome shotgun (WGS) entry which is preliminary data.</text>
</comment>
<gene>
    <name evidence="4" type="ORF">EQG66_02190</name>
</gene>
<dbReference type="InterPro" id="IPR002347">
    <property type="entry name" value="SDR_fam"/>
</dbReference>
<keyword evidence="2" id="KW-0560">Oxidoreductase</keyword>
<evidence type="ECO:0000256" key="1">
    <source>
        <dbReference type="ARBA" id="ARBA00006484"/>
    </source>
</evidence>
<dbReference type="InterPro" id="IPR036291">
    <property type="entry name" value="NAD(P)-bd_dom_sf"/>
</dbReference>
<dbReference type="PRINTS" id="PR00081">
    <property type="entry name" value="GDHRDH"/>
</dbReference>
<keyword evidence="5" id="KW-1185">Reference proteome</keyword>
<dbReference type="SMART" id="SM00822">
    <property type="entry name" value="PKS_KR"/>
    <property type="match status" value="1"/>
</dbReference>
<dbReference type="Pfam" id="PF13561">
    <property type="entry name" value="adh_short_C2"/>
    <property type="match status" value="1"/>
</dbReference>
<evidence type="ECO:0000256" key="2">
    <source>
        <dbReference type="ARBA" id="ARBA00023002"/>
    </source>
</evidence>
<dbReference type="AlphaFoldDB" id="A0A4Q1KMP7"/>
<dbReference type="OrthoDB" id="9804774at2"/>
<dbReference type="InterPro" id="IPR020904">
    <property type="entry name" value="Sc_DH/Rdtase_CS"/>
</dbReference>